<dbReference type="Proteomes" id="UP001216674">
    <property type="component" value="Unassembled WGS sequence"/>
</dbReference>
<keyword evidence="8" id="KW-1185">Reference proteome</keyword>
<dbReference type="Pfam" id="PF13440">
    <property type="entry name" value="Polysacc_synt_3"/>
    <property type="match status" value="1"/>
</dbReference>
<feature type="transmembrane region" description="Helical" evidence="6">
    <location>
        <begin position="12"/>
        <end position="32"/>
    </location>
</feature>
<keyword evidence="2" id="KW-1003">Cell membrane</keyword>
<dbReference type="RefSeq" id="WP_017225902.1">
    <property type="nucleotide sequence ID" value="NZ_JARJLM010000683.1"/>
</dbReference>
<feature type="transmembrane region" description="Helical" evidence="6">
    <location>
        <begin position="44"/>
        <end position="63"/>
    </location>
</feature>
<evidence type="ECO:0000256" key="5">
    <source>
        <dbReference type="ARBA" id="ARBA00023136"/>
    </source>
</evidence>
<keyword evidence="3 6" id="KW-0812">Transmembrane</keyword>
<keyword evidence="4 6" id="KW-1133">Transmembrane helix</keyword>
<dbReference type="InterPro" id="IPR050833">
    <property type="entry name" value="Poly_Biosynth_Transport"/>
</dbReference>
<protein>
    <submittedName>
        <fullName evidence="7">Oligosaccharide flippase family protein</fullName>
    </submittedName>
</protein>
<feature type="transmembrane region" description="Helical" evidence="6">
    <location>
        <begin position="368"/>
        <end position="388"/>
    </location>
</feature>
<dbReference type="PANTHER" id="PTHR30250:SF26">
    <property type="entry name" value="PSMA PROTEIN"/>
    <property type="match status" value="1"/>
</dbReference>
<dbReference type="PANTHER" id="PTHR30250">
    <property type="entry name" value="PST FAMILY PREDICTED COLANIC ACID TRANSPORTER"/>
    <property type="match status" value="1"/>
</dbReference>
<dbReference type="EMBL" id="JARJLM010000683">
    <property type="protein sequence ID" value="MDF3839480.1"/>
    <property type="molecule type" value="Genomic_DNA"/>
</dbReference>
<feature type="transmembrane region" description="Helical" evidence="6">
    <location>
        <begin position="84"/>
        <end position="110"/>
    </location>
</feature>
<sequence length="488" mass="52337">MIDTSMRRNLLINFAGLILPTFVSLVTVPLYIKALGLDRFGVITLVWVLVGYFAVMDFGISLASENRISRALAAGDADEVSRTFWSACWFNLATGCAGGAALWASAGAYFNWGTQVPPALLGEVAAALPWVALSIPVGNLSLVFAGSISAAERFSVFNTNQTIGTVLFQVLPVVMAFTLAPTLQVAIMASVAARIVASLMLGAATWRVLGLTRMAPPERACMRELFAYGRWLQLAVVANMIGDSLDRLVVGAMQTPRFVTYYAVPQNLVSRLNLLAGALSRTLFPRLSAARPEQARETAYHSLMFLNNLFTPVAIGAMFTLGPFLHVWIRQELSPAAAEVGRIMIVAVWLAGQTTVARVLMLAQNRQAAVAHVSMLQLPVFALLLWLLVSRFGILGAGTAVLARGTIDYAASLVLSRMPVRAALREMLPHLMFIIVALAVSSAQAPLLIAWTLGAGLVAANLAWSLHSSASFRDAAAVVWQRVGLGRG</sequence>
<organism evidence="7 8">
    <name type="scientific">Cupriavidus basilensis</name>
    <dbReference type="NCBI Taxonomy" id="68895"/>
    <lineage>
        <taxon>Bacteria</taxon>
        <taxon>Pseudomonadati</taxon>
        <taxon>Pseudomonadota</taxon>
        <taxon>Betaproteobacteria</taxon>
        <taxon>Burkholderiales</taxon>
        <taxon>Burkholderiaceae</taxon>
        <taxon>Cupriavidus</taxon>
    </lineage>
</organism>
<keyword evidence="5 6" id="KW-0472">Membrane</keyword>
<evidence type="ECO:0000256" key="1">
    <source>
        <dbReference type="ARBA" id="ARBA00004651"/>
    </source>
</evidence>
<gene>
    <name evidence="7" type="ORF">P3W85_42070</name>
</gene>
<reference evidence="7 8" key="1">
    <citation type="submission" date="2023-03" db="EMBL/GenBank/DDBJ databases">
        <title>Draft assemblies of triclosan tolerant bacteria isolated from returned activated sludge.</title>
        <authorList>
            <person name="Van Hamelsveld S."/>
        </authorList>
    </citation>
    <scope>NUCLEOTIDE SEQUENCE [LARGE SCALE GENOMIC DNA]</scope>
    <source>
        <strain evidence="7 8">GW210010_S58</strain>
    </source>
</reference>
<evidence type="ECO:0000256" key="3">
    <source>
        <dbReference type="ARBA" id="ARBA00022692"/>
    </source>
</evidence>
<comment type="caution">
    <text evidence="7">The sequence shown here is derived from an EMBL/GenBank/DDBJ whole genome shotgun (WGS) entry which is preliminary data.</text>
</comment>
<name>A0ABT6B3M8_9BURK</name>
<feature type="transmembrane region" description="Helical" evidence="6">
    <location>
        <begin position="341"/>
        <end position="361"/>
    </location>
</feature>
<accession>A0ABT6B3M8</accession>
<evidence type="ECO:0000313" key="8">
    <source>
        <dbReference type="Proteomes" id="UP001216674"/>
    </source>
</evidence>
<evidence type="ECO:0000313" key="7">
    <source>
        <dbReference type="EMBL" id="MDF3839480.1"/>
    </source>
</evidence>
<proteinExistence type="predicted"/>
<evidence type="ECO:0000256" key="4">
    <source>
        <dbReference type="ARBA" id="ARBA00022989"/>
    </source>
</evidence>
<feature type="transmembrane region" description="Helical" evidence="6">
    <location>
        <begin position="130"/>
        <end position="151"/>
    </location>
</feature>
<feature type="transmembrane region" description="Helical" evidence="6">
    <location>
        <begin position="309"/>
        <end position="329"/>
    </location>
</feature>
<evidence type="ECO:0000256" key="6">
    <source>
        <dbReference type="SAM" id="Phobius"/>
    </source>
</evidence>
<feature type="transmembrane region" description="Helical" evidence="6">
    <location>
        <begin position="427"/>
        <end position="443"/>
    </location>
</feature>
<feature type="transmembrane region" description="Helical" evidence="6">
    <location>
        <begin position="163"/>
        <end position="180"/>
    </location>
</feature>
<evidence type="ECO:0000256" key="2">
    <source>
        <dbReference type="ARBA" id="ARBA00022475"/>
    </source>
</evidence>
<feature type="transmembrane region" description="Helical" evidence="6">
    <location>
        <begin position="186"/>
        <end position="209"/>
    </location>
</feature>
<feature type="transmembrane region" description="Helical" evidence="6">
    <location>
        <begin position="394"/>
        <end position="415"/>
    </location>
</feature>
<comment type="subcellular location">
    <subcellularLocation>
        <location evidence="1">Cell membrane</location>
        <topology evidence="1">Multi-pass membrane protein</topology>
    </subcellularLocation>
</comment>